<reference evidence="3 4" key="1">
    <citation type="journal article" date="2018" name="Mol. Biol. Evol.">
        <title>Broad Genomic Sampling Reveals a Smut Pathogenic Ancestry of the Fungal Clade Ustilaginomycotina.</title>
        <authorList>
            <person name="Kijpornyongpan T."/>
            <person name="Mondo S.J."/>
            <person name="Barry K."/>
            <person name="Sandor L."/>
            <person name="Lee J."/>
            <person name="Lipzen A."/>
            <person name="Pangilinan J."/>
            <person name="LaButti K."/>
            <person name="Hainaut M."/>
            <person name="Henrissat B."/>
            <person name="Grigoriev I.V."/>
            <person name="Spatafora J.W."/>
            <person name="Aime M.C."/>
        </authorList>
    </citation>
    <scope>NUCLEOTIDE SEQUENCE [LARGE SCALE GENOMIC DNA]</scope>
    <source>
        <strain evidence="3 4">MCA 4718</strain>
    </source>
</reference>
<feature type="compositionally biased region" description="Basic and acidic residues" evidence="2">
    <location>
        <begin position="374"/>
        <end position="391"/>
    </location>
</feature>
<evidence type="ECO:0000313" key="4">
    <source>
        <dbReference type="Proteomes" id="UP000245942"/>
    </source>
</evidence>
<proteinExistence type="inferred from homology"/>
<dbReference type="InterPro" id="IPR018870">
    <property type="entry name" value="Tti2"/>
</dbReference>
<accession>A0A316TWK4</accession>
<sequence>MILISSVRPSLAVIRHVLRDHLRSLFASSSPGAVNEEGRLRHERAHLSNSAKMSAYLEGEKWKGKQRTDIPGLDMARSDGAGSHLTLKVCLNMIATLSSSRKQKRPNEEPWEALWPLIVPPLVTLIEDSDPVWRERGTRLLVEQVLTRRTPGSVGHKNLSASELQAVPVQLLQRSNLVPLLQTTLFNSLTYLSHPVGASLLHYALSALILLARSLSERSRERAEMLMRILQEGVLRTWTFMPKSTMPTSLDQDEEEGGEGEEPATEIDVLTTTFTHLTSLCIELEILSARFLDVALDFLSAQISGLYESLVSSTSTSASVGANAKTFAGLVDVEQERKTTRAKLLRGREAVRASRVLVEQACTEAIVEPTAVTEEEHKSTPHPDQATSKDDPFFPTIPPGLAQWTSKCLSAYVKAWLALSDAPLLQSEGARTSPLEREKDQLAEELKSAIQEKVVAAEPSLQDLFAAL</sequence>
<dbReference type="STRING" id="1684307.A0A316TWK4"/>
<dbReference type="RefSeq" id="XP_025344979.1">
    <property type="nucleotide sequence ID" value="XM_025489165.1"/>
</dbReference>
<protein>
    <submittedName>
        <fullName evidence="3">Uncharacterized protein</fullName>
    </submittedName>
</protein>
<organism evidence="3 4">
    <name type="scientific">Pseudomicrostroma glucosiphilum</name>
    <dbReference type="NCBI Taxonomy" id="1684307"/>
    <lineage>
        <taxon>Eukaryota</taxon>
        <taxon>Fungi</taxon>
        <taxon>Dikarya</taxon>
        <taxon>Basidiomycota</taxon>
        <taxon>Ustilaginomycotina</taxon>
        <taxon>Exobasidiomycetes</taxon>
        <taxon>Microstromatales</taxon>
        <taxon>Microstromatales incertae sedis</taxon>
        <taxon>Pseudomicrostroma</taxon>
    </lineage>
</organism>
<dbReference type="EMBL" id="KZ819340">
    <property type="protein sequence ID" value="PWN17819.1"/>
    <property type="molecule type" value="Genomic_DNA"/>
</dbReference>
<dbReference type="Pfam" id="PF10521">
    <property type="entry name" value="Tti2"/>
    <property type="match status" value="1"/>
</dbReference>
<dbReference type="Proteomes" id="UP000245942">
    <property type="component" value="Unassembled WGS sequence"/>
</dbReference>
<name>A0A316TWK4_9BASI</name>
<evidence type="ECO:0000256" key="2">
    <source>
        <dbReference type="SAM" id="MobiDB-lite"/>
    </source>
</evidence>
<dbReference type="GeneID" id="37010899"/>
<dbReference type="OrthoDB" id="3366943at2759"/>
<evidence type="ECO:0000256" key="1">
    <source>
        <dbReference type="ARBA" id="ARBA00034736"/>
    </source>
</evidence>
<gene>
    <name evidence="3" type="ORF">BCV69DRAFT_123051</name>
</gene>
<keyword evidence="4" id="KW-1185">Reference proteome</keyword>
<dbReference type="AlphaFoldDB" id="A0A316TWK4"/>
<dbReference type="GO" id="GO:0110078">
    <property type="term" value="C:TTT Hsp90 cochaperone complex"/>
    <property type="evidence" value="ECO:0007669"/>
    <property type="project" value="InterPro"/>
</dbReference>
<evidence type="ECO:0000313" key="3">
    <source>
        <dbReference type="EMBL" id="PWN17819.1"/>
    </source>
</evidence>
<feature type="region of interest" description="Disordered" evidence="2">
    <location>
        <begin position="370"/>
        <end position="391"/>
    </location>
</feature>
<comment type="similarity">
    <text evidence="1">Belongs to the TTI2 family.</text>
</comment>